<feature type="domain" description="Helicase Helix-turn-helix" evidence="1">
    <location>
        <begin position="207"/>
        <end position="290"/>
    </location>
</feature>
<name>A0A0R1RMQ0_9LACO</name>
<keyword evidence="3" id="KW-1185">Reference proteome</keyword>
<sequence>MSWLGSNRQLEREHFDAMLKQMKQDGLIEIKNQFILLTVQGQACKQQFSEQHYVPRHEQQYLKYNLNAGWPRLLLAGQVVSEFSYENIKYAPISFEDHELRYVKQWFNNNKSEQFVKNFKQEVNEFLLTLSETEAQFFTELLVGHDSPGLSIDQLTTKLSIPLIDGEVMATDLMVGIMEFAHCHQTLLKQLFQDLKLESPISHSGYITYQLFQDQYSIEQIEQMRHLKLSTIREHLLEAAIFDGVNFPYDRLLTDRQLKALAVQYTGNIDDWQFKMVTDDKNLDFFDFRLYQIMRGMQNE</sequence>
<protein>
    <recommendedName>
        <fullName evidence="1">Helicase Helix-turn-helix domain-containing protein</fullName>
    </recommendedName>
</protein>
<dbReference type="STRING" id="1423778.FC70_GL001621"/>
<dbReference type="Pfam" id="PF14493">
    <property type="entry name" value="HTH_40"/>
    <property type="match status" value="1"/>
</dbReference>
<dbReference type="AlphaFoldDB" id="A0A0R1RMQ0"/>
<dbReference type="InterPro" id="IPR029491">
    <property type="entry name" value="Helicase_HTH"/>
</dbReference>
<proteinExistence type="predicted"/>
<comment type="caution">
    <text evidence="2">The sequence shown here is derived from an EMBL/GenBank/DDBJ whole genome shotgun (WGS) entry which is preliminary data.</text>
</comment>
<dbReference type="Proteomes" id="UP000051697">
    <property type="component" value="Unassembled WGS sequence"/>
</dbReference>
<dbReference type="EMBL" id="AZFE01000032">
    <property type="protein sequence ID" value="KRL54819.1"/>
    <property type="molecule type" value="Genomic_DNA"/>
</dbReference>
<evidence type="ECO:0000259" key="1">
    <source>
        <dbReference type="Pfam" id="PF14493"/>
    </source>
</evidence>
<organism evidence="2 3">
    <name type="scientific">Paucilactobacillus oligofermentans DSM 15707 = LMG 22743</name>
    <dbReference type="NCBI Taxonomy" id="1423778"/>
    <lineage>
        <taxon>Bacteria</taxon>
        <taxon>Bacillati</taxon>
        <taxon>Bacillota</taxon>
        <taxon>Bacilli</taxon>
        <taxon>Lactobacillales</taxon>
        <taxon>Lactobacillaceae</taxon>
        <taxon>Paucilactobacillus</taxon>
    </lineage>
</organism>
<evidence type="ECO:0000313" key="2">
    <source>
        <dbReference type="EMBL" id="KRL54819.1"/>
    </source>
</evidence>
<gene>
    <name evidence="2" type="ORF">FC70_GL001621</name>
</gene>
<dbReference type="PATRIC" id="fig|1423778.4.peg.1659"/>
<evidence type="ECO:0000313" key="3">
    <source>
        <dbReference type="Proteomes" id="UP000051697"/>
    </source>
</evidence>
<reference evidence="2 3" key="1">
    <citation type="journal article" date="2015" name="Genome Announc.">
        <title>Expanding the biotechnology potential of lactobacilli through comparative genomics of 213 strains and associated genera.</title>
        <authorList>
            <person name="Sun Z."/>
            <person name="Harris H.M."/>
            <person name="McCann A."/>
            <person name="Guo C."/>
            <person name="Argimon S."/>
            <person name="Zhang W."/>
            <person name="Yang X."/>
            <person name="Jeffery I.B."/>
            <person name="Cooney J.C."/>
            <person name="Kagawa T.F."/>
            <person name="Liu W."/>
            <person name="Song Y."/>
            <person name="Salvetti E."/>
            <person name="Wrobel A."/>
            <person name="Rasinkangas P."/>
            <person name="Parkhill J."/>
            <person name="Rea M.C."/>
            <person name="O'Sullivan O."/>
            <person name="Ritari J."/>
            <person name="Douillard F.P."/>
            <person name="Paul Ross R."/>
            <person name="Yang R."/>
            <person name="Briner A.E."/>
            <person name="Felis G.E."/>
            <person name="de Vos W.M."/>
            <person name="Barrangou R."/>
            <person name="Klaenhammer T.R."/>
            <person name="Caufield P.W."/>
            <person name="Cui Y."/>
            <person name="Zhang H."/>
            <person name="O'Toole P.W."/>
        </authorList>
    </citation>
    <scope>NUCLEOTIDE SEQUENCE [LARGE SCALE GENOMIC DNA]</scope>
    <source>
        <strain evidence="2 3">DSM 15707</strain>
    </source>
</reference>
<accession>A0A0R1RMQ0</accession>